<evidence type="ECO:0000313" key="2">
    <source>
        <dbReference type="Proteomes" id="UP000518266"/>
    </source>
</evidence>
<gene>
    <name evidence="1" type="ORF">F7725_002910</name>
</gene>
<evidence type="ECO:0000313" key="1">
    <source>
        <dbReference type="EMBL" id="KAF3845832.1"/>
    </source>
</evidence>
<accession>A0A7J5Y8P2</accession>
<organism evidence="1 2">
    <name type="scientific">Dissostichus mawsoni</name>
    <name type="common">Antarctic cod</name>
    <dbReference type="NCBI Taxonomy" id="36200"/>
    <lineage>
        <taxon>Eukaryota</taxon>
        <taxon>Metazoa</taxon>
        <taxon>Chordata</taxon>
        <taxon>Craniata</taxon>
        <taxon>Vertebrata</taxon>
        <taxon>Euteleostomi</taxon>
        <taxon>Actinopterygii</taxon>
        <taxon>Neopterygii</taxon>
        <taxon>Teleostei</taxon>
        <taxon>Neoteleostei</taxon>
        <taxon>Acanthomorphata</taxon>
        <taxon>Eupercaria</taxon>
        <taxon>Perciformes</taxon>
        <taxon>Notothenioidei</taxon>
        <taxon>Nototheniidae</taxon>
        <taxon>Dissostichus</taxon>
    </lineage>
</organism>
<sequence>MQDEQDESAIDASKTLMHSIGMTLAHFTTGEHNDDIAAHSKVFEHRLRQLPRDRLPHFLHELENSLFKYLMDKTLENETSKQFTNLTEERLAFGACGAATWTGTCEVTGLKNPKGEAGKSCRCSTI</sequence>
<protein>
    <submittedName>
        <fullName evidence="1">Uncharacterized protein</fullName>
    </submittedName>
</protein>
<comment type="caution">
    <text evidence="1">The sequence shown here is derived from an EMBL/GenBank/DDBJ whole genome shotgun (WGS) entry which is preliminary data.</text>
</comment>
<dbReference type="OrthoDB" id="8881252at2759"/>
<reference evidence="1 2" key="1">
    <citation type="submission" date="2020-03" db="EMBL/GenBank/DDBJ databases">
        <title>Dissostichus mawsoni Genome sequencing and assembly.</title>
        <authorList>
            <person name="Park H."/>
        </authorList>
    </citation>
    <scope>NUCLEOTIDE SEQUENCE [LARGE SCALE GENOMIC DNA]</scope>
    <source>
        <strain evidence="1">DM0001</strain>
        <tissue evidence="1">Muscle</tissue>
    </source>
</reference>
<proteinExistence type="predicted"/>
<dbReference type="EMBL" id="JAAKFY010000014">
    <property type="protein sequence ID" value="KAF3845832.1"/>
    <property type="molecule type" value="Genomic_DNA"/>
</dbReference>
<dbReference type="Proteomes" id="UP000518266">
    <property type="component" value="Unassembled WGS sequence"/>
</dbReference>
<dbReference type="AlphaFoldDB" id="A0A7J5Y8P2"/>
<name>A0A7J5Y8P2_DISMA</name>
<keyword evidence="2" id="KW-1185">Reference proteome</keyword>